<evidence type="ECO:0000313" key="3">
    <source>
        <dbReference type="EMBL" id="GCE00924.1"/>
    </source>
</evidence>
<dbReference type="PANTHER" id="PTHR10357">
    <property type="entry name" value="ALPHA-AMYLASE FAMILY MEMBER"/>
    <property type="match status" value="1"/>
</dbReference>
<dbReference type="CDD" id="cd11332">
    <property type="entry name" value="AmyAc_OligoGlu_TS"/>
    <property type="match status" value="1"/>
</dbReference>
<dbReference type="OrthoDB" id="9043248at2"/>
<keyword evidence="4" id="KW-1185">Reference proteome</keyword>
<feature type="domain" description="Glycosyl hydrolase family 13 catalytic" evidence="2">
    <location>
        <begin position="13"/>
        <end position="410"/>
    </location>
</feature>
<accession>A0A401Z281</accession>
<comment type="similarity">
    <text evidence="1">Belongs to the glycosyl hydrolase 13 family.</text>
</comment>
<dbReference type="SUPFAM" id="SSF51445">
    <property type="entry name" value="(Trans)glycosidases"/>
    <property type="match status" value="1"/>
</dbReference>
<dbReference type="AlphaFoldDB" id="A0A401Z281"/>
<protein>
    <submittedName>
        <fullName evidence="3">Alpha-glucosidase</fullName>
    </submittedName>
</protein>
<reference evidence="3 4" key="1">
    <citation type="submission" date="2018-12" db="EMBL/GenBank/DDBJ databases">
        <title>Draft genome sequence of Embleya hyalina NBRC 13850T.</title>
        <authorList>
            <person name="Komaki H."/>
            <person name="Hosoyama A."/>
            <person name="Kimura A."/>
            <person name="Ichikawa N."/>
            <person name="Tamura T."/>
        </authorList>
    </citation>
    <scope>NUCLEOTIDE SEQUENCE [LARGE SCALE GENOMIC DNA]</scope>
    <source>
        <strain evidence="3 4">NBRC 13850</strain>
    </source>
</reference>
<dbReference type="InterPro" id="IPR045857">
    <property type="entry name" value="O16G_dom_2"/>
</dbReference>
<dbReference type="GO" id="GO:0009313">
    <property type="term" value="P:oligosaccharide catabolic process"/>
    <property type="evidence" value="ECO:0007669"/>
    <property type="project" value="TreeGrafter"/>
</dbReference>
<gene>
    <name evidence="3" type="ORF">EHYA_08653</name>
</gene>
<sequence length="547" mass="59785">MVRGWWHDAVFYQVYPRSFADGDGDGVGDLPGLLTRLPHLRDLGVDAIWLSPFYRSPMVDAGYDVADPRDVDPLFGTLADADRVFARAHELGLAVLVDVVPNHTSRDSAWFTAALATPPGSVERSRYLFRDGRGAGGEEPPNNWRSQFGGPAWTRITEADGCPGQWYLHLYSPAQPDLNWRNLEVRCEYLSILRFWLDRGVDGFRIDVAHGLVKALGLPDVPPGVPQGWEGRLRHRLPYWDQPEVHDVYRTWRRLLDSYAGVDTGSGRHGRIAVAEAWLPRAERSSAYLRPGELHQAFDFPFLLAGWDPVRLRAAIDDALAATAAVGAAPTWVLANHDVVRPVSRFGGGTLGLARARAALLLELALPGAAYLYQGDELGLPEVEDLPDELRRDPVFLRSDGRVRGRDGCRVPLPWAGEAAPFDFTSGEAAWLPQPASWAALTVAAQRHDPDSTLALCRTALRIRRTHPALGAAAAGRGLTWAEDELAPNVLAFTRAPGFGCAVNMGKAPTRVPLTGPLLLASGPVEHFGTGHLDLPPNTAAWWSTAP</sequence>
<dbReference type="SMART" id="SM00642">
    <property type="entry name" value="Aamy"/>
    <property type="match status" value="1"/>
</dbReference>
<dbReference type="Pfam" id="PF00128">
    <property type="entry name" value="Alpha-amylase"/>
    <property type="match status" value="1"/>
</dbReference>
<dbReference type="InterPro" id="IPR006047">
    <property type="entry name" value="GH13_cat_dom"/>
</dbReference>
<dbReference type="GO" id="GO:0004556">
    <property type="term" value="F:alpha-amylase activity"/>
    <property type="evidence" value="ECO:0007669"/>
    <property type="project" value="TreeGrafter"/>
</dbReference>
<evidence type="ECO:0000259" key="2">
    <source>
        <dbReference type="SMART" id="SM00642"/>
    </source>
</evidence>
<organism evidence="3 4">
    <name type="scientific">Embleya hyalina</name>
    <dbReference type="NCBI Taxonomy" id="516124"/>
    <lineage>
        <taxon>Bacteria</taxon>
        <taxon>Bacillati</taxon>
        <taxon>Actinomycetota</taxon>
        <taxon>Actinomycetes</taxon>
        <taxon>Kitasatosporales</taxon>
        <taxon>Streptomycetaceae</taxon>
        <taxon>Embleya</taxon>
    </lineage>
</organism>
<dbReference type="Gene3D" id="3.90.400.10">
    <property type="entry name" value="Oligo-1,6-glucosidase, Domain 2"/>
    <property type="match status" value="1"/>
</dbReference>
<dbReference type="InterPro" id="IPR017853">
    <property type="entry name" value="GH"/>
</dbReference>
<name>A0A401Z281_9ACTN</name>
<dbReference type="EMBL" id="BIFH01000043">
    <property type="protein sequence ID" value="GCE00924.1"/>
    <property type="molecule type" value="Genomic_DNA"/>
</dbReference>
<dbReference type="Proteomes" id="UP000286931">
    <property type="component" value="Unassembled WGS sequence"/>
</dbReference>
<dbReference type="Gene3D" id="3.20.20.80">
    <property type="entry name" value="Glycosidases"/>
    <property type="match status" value="2"/>
</dbReference>
<comment type="caution">
    <text evidence="3">The sequence shown here is derived from an EMBL/GenBank/DDBJ whole genome shotgun (WGS) entry which is preliminary data.</text>
</comment>
<evidence type="ECO:0000313" key="4">
    <source>
        <dbReference type="Proteomes" id="UP000286931"/>
    </source>
</evidence>
<dbReference type="PANTHER" id="PTHR10357:SF179">
    <property type="entry name" value="NEUTRAL AND BASIC AMINO ACID TRANSPORT PROTEIN RBAT"/>
    <property type="match status" value="1"/>
</dbReference>
<dbReference type="RefSeq" id="WP_126642608.1">
    <property type="nucleotide sequence ID" value="NZ_BIFH01000043.1"/>
</dbReference>
<proteinExistence type="inferred from homology"/>
<evidence type="ECO:0000256" key="1">
    <source>
        <dbReference type="ARBA" id="ARBA00008061"/>
    </source>
</evidence>